<protein>
    <submittedName>
        <fullName evidence="1">Type VI secretion system baseplate subunit TssF</fullName>
    </submittedName>
</protein>
<accession>A0ABT0YR68</accession>
<dbReference type="InterPro" id="IPR010272">
    <property type="entry name" value="T6SS_TssF"/>
</dbReference>
<reference evidence="1" key="1">
    <citation type="submission" date="2022-05" db="EMBL/GenBank/DDBJ databases">
        <title>Schlegelella sp. nov., isolated from mangrove soil.</title>
        <authorList>
            <person name="Liu Y."/>
            <person name="Ge X."/>
            <person name="Liu W."/>
        </authorList>
    </citation>
    <scope>NUCLEOTIDE SEQUENCE</scope>
    <source>
        <strain evidence="1">S2-27</strain>
    </source>
</reference>
<dbReference type="NCBIfam" id="TIGR03359">
    <property type="entry name" value="VI_chp_6"/>
    <property type="match status" value="1"/>
</dbReference>
<dbReference type="PANTHER" id="PTHR35370">
    <property type="entry name" value="CYTOPLASMIC PROTEIN-RELATED-RELATED"/>
    <property type="match status" value="1"/>
</dbReference>
<organism evidence="1 2">
    <name type="scientific">Caldimonas mangrovi</name>
    <dbReference type="NCBI Taxonomy" id="2944811"/>
    <lineage>
        <taxon>Bacteria</taxon>
        <taxon>Pseudomonadati</taxon>
        <taxon>Pseudomonadota</taxon>
        <taxon>Betaproteobacteria</taxon>
        <taxon>Burkholderiales</taxon>
        <taxon>Sphaerotilaceae</taxon>
        <taxon>Caldimonas</taxon>
    </lineage>
</organism>
<evidence type="ECO:0000313" key="2">
    <source>
        <dbReference type="Proteomes" id="UP001165541"/>
    </source>
</evidence>
<dbReference type="PIRSF" id="PIRSF028304">
    <property type="entry name" value="UCP028304"/>
    <property type="match status" value="1"/>
</dbReference>
<comment type="caution">
    <text evidence="1">The sequence shown here is derived from an EMBL/GenBank/DDBJ whole genome shotgun (WGS) entry which is preliminary data.</text>
</comment>
<evidence type="ECO:0000313" key="1">
    <source>
        <dbReference type="EMBL" id="MCM5680909.1"/>
    </source>
</evidence>
<dbReference type="EMBL" id="JAMKFE010000009">
    <property type="protein sequence ID" value="MCM5680909.1"/>
    <property type="molecule type" value="Genomic_DNA"/>
</dbReference>
<dbReference type="RefSeq" id="WP_251779360.1">
    <property type="nucleotide sequence ID" value="NZ_JAMKFE010000009.1"/>
</dbReference>
<name>A0ABT0YR68_9BURK</name>
<gene>
    <name evidence="1" type="primary">tssF</name>
    <name evidence="1" type="ORF">M8A51_15390</name>
</gene>
<proteinExistence type="predicted"/>
<sequence>MDPRLLRYYNQELQHLREMGAEFGKSFPKIAARLGIDGIEVADPYVERLLEGFAFLASRVQLKIDAEFPRFTQRLLEIVYPNYLAPMPAMLMAQFRPDLNDGNLARGFKIARSSMMRSQLGKGDETPCQFRTAQDVTLWPIEVVSASYFSYAPDLPLNQLPIGRRVKGGVRLKLRSTAGLNFHQLALDKLRVHLAGGDEVAYKLYELLLGSALGVLVVPPQRPIPWQQFLGPDSVAPVGFSDEEALLPVGLRNFQGYRLLQEYYAFPQRFLMFDVDGLRPALQRHTGNEIEIVVLLERGDATLENVVDAGNFALNCSPAINLFERRCDRIHISDNHHDYHVVPDRTKPMDFEVYDVTAVTGYGVGADSEHRFLPFYAAFHQEGHGHGAYYSLQREPRLLSAEQKRRGARSSYVGSEVYVSLVDPKEAPFSEDLRQLAVTALCTNRDLPLHMPLGLGKTDFVLDMAAPVESVRVVKGPSRPYSAIRDGSASWKFINQLSLNYLSLLDTDEREGAAALRDLLVLYAQSADASLVKQIDGLRSVRTQPTVRRFPVPGPIAFARGIEIELEVDEFAFQGASAFLFGAVLASFFSRYVSINSFVETSLRSSGRGELMRWVPRCGSRAIL</sequence>
<keyword evidence="2" id="KW-1185">Reference proteome</keyword>
<dbReference type="Proteomes" id="UP001165541">
    <property type="component" value="Unassembled WGS sequence"/>
</dbReference>
<dbReference type="Pfam" id="PF05947">
    <property type="entry name" value="T6SS_TssF"/>
    <property type="match status" value="1"/>
</dbReference>
<dbReference type="PANTHER" id="PTHR35370:SF1">
    <property type="entry name" value="TYPE VI SECRETION SYSTEM COMPONENT TSSF1"/>
    <property type="match status" value="1"/>
</dbReference>